<keyword evidence="1" id="KW-0472">Membrane</keyword>
<keyword evidence="1" id="KW-1133">Transmembrane helix</keyword>
<feature type="transmembrane region" description="Helical" evidence="1">
    <location>
        <begin position="142"/>
        <end position="160"/>
    </location>
</feature>
<proteinExistence type="predicted"/>
<keyword evidence="3" id="KW-1185">Reference proteome</keyword>
<name>A0A239PIR1_9PROT</name>
<gene>
    <name evidence="2" type="ORF">SAMN06297382_0168</name>
</gene>
<organism evidence="2 3">
    <name type="scientific">Amphiplicatus metriothermophilus</name>
    <dbReference type="NCBI Taxonomy" id="1519374"/>
    <lineage>
        <taxon>Bacteria</taxon>
        <taxon>Pseudomonadati</taxon>
        <taxon>Pseudomonadota</taxon>
        <taxon>Alphaproteobacteria</taxon>
        <taxon>Parvularculales</taxon>
        <taxon>Parvularculaceae</taxon>
        <taxon>Amphiplicatus</taxon>
    </lineage>
</organism>
<protein>
    <submittedName>
        <fullName evidence="2">Uncharacterized protein</fullName>
    </submittedName>
</protein>
<keyword evidence="1" id="KW-0812">Transmembrane</keyword>
<feature type="transmembrane region" description="Helical" evidence="1">
    <location>
        <begin position="6"/>
        <end position="23"/>
    </location>
</feature>
<dbReference type="AlphaFoldDB" id="A0A239PIR1"/>
<evidence type="ECO:0000313" key="3">
    <source>
        <dbReference type="Proteomes" id="UP000198346"/>
    </source>
</evidence>
<dbReference type="Proteomes" id="UP000198346">
    <property type="component" value="Unassembled WGS sequence"/>
</dbReference>
<feature type="transmembrane region" description="Helical" evidence="1">
    <location>
        <begin position="72"/>
        <end position="97"/>
    </location>
</feature>
<accession>A0A239PIR1</accession>
<dbReference type="OrthoDB" id="8480721at2"/>
<evidence type="ECO:0000256" key="1">
    <source>
        <dbReference type="SAM" id="Phobius"/>
    </source>
</evidence>
<dbReference type="EMBL" id="FZQA01000001">
    <property type="protein sequence ID" value="SNT67676.1"/>
    <property type="molecule type" value="Genomic_DNA"/>
</dbReference>
<dbReference type="RefSeq" id="WP_089410699.1">
    <property type="nucleotide sequence ID" value="NZ_FZQA01000001.1"/>
</dbReference>
<sequence length="179" mass="20142">MVGFFIGGVVILGACFGLYALWARRISAEIAEGGEVEWAQLQKNDPELVAGLTREQFDAIYRRVNFPRFPKYALACAAAFFLSLPIILALLSGGIWAGEALGLLPAPAEFANRYLVEDGRMRVITAATPEAAMYYARDLAGFYYFFGVLFAWIVIVTIFMRRYHARRPGYLREEILRAR</sequence>
<reference evidence="2 3" key="1">
    <citation type="submission" date="2017-07" db="EMBL/GenBank/DDBJ databases">
        <authorList>
            <person name="Sun Z.S."/>
            <person name="Albrecht U."/>
            <person name="Echele G."/>
            <person name="Lee C.C."/>
        </authorList>
    </citation>
    <scope>NUCLEOTIDE SEQUENCE [LARGE SCALE GENOMIC DNA]</scope>
    <source>
        <strain evidence="2 3">CGMCC 1.12710</strain>
    </source>
</reference>
<evidence type="ECO:0000313" key="2">
    <source>
        <dbReference type="EMBL" id="SNT67676.1"/>
    </source>
</evidence>